<name>D5G976_TUBMM</name>
<evidence type="ECO:0000256" key="1">
    <source>
        <dbReference type="ARBA" id="ARBA00004141"/>
    </source>
</evidence>
<organism evidence="9 10">
    <name type="scientific">Tuber melanosporum (strain Mel28)</name>
    <name type="common">Perigord black truffle</name>
    <dbReference type="NCBI Taxonomy" id="656061"/>
    <lineage>
        <taxon>Eukaryota</taxon>
        <taxon>Fungi</taxon>
        <taxon>Dikarya</taxon>
        <taxon>Ascomycota</taxon>
        <taxon>Pezizomycotina</taxon>
        <taxon>Pezizomycetes</taxon>
        <taxon>Pezizales</taxon>
        <taxon>Tuberaceae</taxon>
        <taxon>Tuber</taxon>
    </lineage>
</organism>
<feature type="transmembrane region" description="Helical" evidence="7">
    <location>
        <begin position="205"/>
        <end position="222"/>
    </location>
</feature>
<evidence type="ECO:0000256" key="6">
    <source>
        <dbReference type="RuleBase" id="RU003945"/>
    </source>
</evidence>
<accession>D5G976</accession>
<dbReference type="PANTHER" id="PTHR12428:SF65">
    <property type="entry name" value="CYTOCHROME C OXIDASE ASSEMBLY PROTEIN COX18, MITOCHONDRIAL"/>
    <property type="match status" value="1"/>
</dbReference>
<evidence type="ECO:0000313" key="10">
    <source>
        <dbReference type="Proteomes" id="UP000006911"/>
    </source>
</evidence>
<keyword evidence="3 6" id="KW-0812">Transmembrane</keyword>
<gene>
    <name evidence="9" type="ORF">GSTUM_00003183001</name>
</gene>
<dbReference type="Proteomes" id="UP000006911">
    <property type="component" value="Unassembled WGS sequence"/>
</dbReference>
<evidence type="ECO:0000259" key="8">
    <source>
        <dbReference type="Pfam" id="PF02096"/>
    </source>
</evidence>
<comment type="similarity">
    <text evidence="2 6">Belongs to the OXA1/ALB3/YidC family.</text>
</comment>
<feature type="domain" description="Membrane insertase YidC/Oxa/ALB C-terminal" evidence="8">
    <location>
        <begin position="64"/>
        <end position="278"/>
    </location>
</feature>
<dbReference type="KEGG" id="tml:GSTUM_00003183001"/>
<dbReference type="STRING" id="656061.D5G976"/>
<dbReference type="PANTHER" id="PTHR12428">
    <property type="entry name" value="OXA1"/>
    <property type="match status" value="1"/>
</dbReference>
<evidence type="ECO:0000313" key="9">
    <source>
        <dbReference type="EMBL" id="CAZ81069.1"/>
    </source>
</evidence>
<dbReference type="OMA" id="WQRKRIV"/>
<dbReference type="eggNOG" id="KOG1239">
    <property type="taxonomic scope" value="Eukaryota"/>
</dbReference>
<evidence type="ECO:0000256" key="7">
    <source>
        <dbReference type="SAM" id="Phobius"/>
    </source>
</evidence>
<proteinExistence type="inferred from homology"/>
<keyword evidence="10" id="KW-1185">Reference proteome</keyword>
<dbReference type="GO" id="GO:0032977">
    <property type="term" value="F:membrane insertase activity"/>
    <property type="evidence" value="ECO:0007669"/>
    <property type="project" value="InterPro"/>
</dbReference>
<dbReference type="GO" id="GO:0032979">
    <property type="term" value="P:protein insertion into mitochondrial inner membrane from matrix"/>
    <property type="evidence" value="ECO:0007669"/>
    <property type="project" value="TreeGrafter"/>
</dbReference>
<evidence type="ECO:0000256" key="3">
    <source>
        <dbReference type="ARBA" id="ARBA00022692"/>
    </source>
</evidence>
<feature type="transmembrane region" description="Helical" evidence="7">
    <location>
        <begin position="243"/>
        <end position="263"/>
    </location>
</feature>
<reference evidence="9 10" key="1">
    <citation type="journal article" date="2010" name="Nature">
        <title>Perigord black truffle genome uncovers evolutionary origins and mechanisms of symbiosis.</title>
        <authorList>
            <person name="Martin F."/>
            <person name="Kohler A."/>
            <person name="Murat C."/>
            <person name="Balestrini R."/>
            <person name="Coutinho P.M."/>
            <person name="Jaillon O."/>
            <person name="Montanini B."/>
            <person name="Morin E."/>
            <person name="Noel B."/>
            <person name="Percudani R."/>
            <person name="Porcel B."/>
            <person name="Rubini A."/>
            <person name="Amicucci A."/>
            <person name="Amselem J."/>
            <person name="Anthouard V."/>
            <person name="Arcioni S."/>
            <person name="Artiguenave F."/>
            <person name="Aury J.M."/>
            <person name="Ballario P."/>
            <person name="Bolchi A."/>
            <person name="Brenna A."/>
            <person name="Brun A."/>
            <person name="Buee M."/>
            <person name="Cantarel B."/>
            <person name="Chevalier G."/>
            <person name="Couloux A."/>
            <person name="Da Silva C."/>
            <person name="Denoeud F."/>
            <person name="Duplessis S."/>
            <person name="Ghignone S."/>
            <person name="Hilselberger B."/>
            <person name="Iotti M."/>
            <person name="Marcais B."/>
            <person name="Mello A."/>
            <person name="Miranda M."/>
            <person name="Pacioni G."/>
            <person name="Quesneville H."/>
            <person name="Riccioni C."/>
            <person name="Ruotolo R."/>
            <person name="Splivallo R."/>
            <person name="Stocchi V."/>
            <person name="Tisserant E."/>
            <person name="Viscomi A.R."/>
            <person name="Zambonelli A."/>
            <person name="Zampieri E."/>
            <person name="Henrissat B."/>
            <person name="Lebrun M.H."/>
            <person name="Paolocci F."/>
            <person name="Bonfante P."/>
            <person name="Ottonello S."/>
            <person name="Wincker P."/>
        </authorList>
    </citation>
    <scope>NUCLEOTIDE SEQUENCE [LARGE SCALE GENOMIC DNA]</scope>
    <source>
        <strain evidence="9 10">Mel28</strain>
    </source>
</reference>
<dbReference type="EMBL" id="FN430056">
    <property type="protein sequence ID" value="CAZ81069.1"/>
    <property type="molecule type" value="Genomic_DNA"/>
</dbReference>
<dbReference type="RefSeq" id="XP_002836878.1">
    <property type="nucleotide sequence ID" value="XM_002836832.1"/>
</dbReference>
<keyword evidence="5 7" id="KW-0472">Membrane</keyword>
<evidence type="ECO:0000256" key="2">
    <source>
        <dbReference type="ARBA" id="ARBA00009877"/>
    </source>
</evidence>
<feature type="transmembrane region" description="Helical" evidence="7">
    <location>
        <begin position="60"/>
        <end position="79"/>
    </location>
</feature>
<sequence length="304" mass="34375">MLHLYPLLAKPLYRVLLTKPLHHRQFSSTTPNHLIPAILSTTHDLLTTLHTSTHLPYHTLIPLSAIFLRLTITTPLTIYSRRRALRTQRLQPILSAYQHPIARGAKSATTTPQAWELKTRKEMREKRRELWKRWGCQAWKMLLAPVVQIPVWVAASMTLRGMTGIEGLPTWLRGSGEIGGEAWVEEALATEGALWFGDLLIADPYLALPMGFSFLLFANIELQSKLHPPSTRKQRVFTNVLRILSLAAFPLTANAPAALTLYWSTSAMFSLVQNIILAKVMPRGDELEPCKFQDPYSVGDKVRE</sequence>
<dbReference type="Pfam" id="PF02096">
    <property type="entry name" value="60KD_IMP"/>
    <property type="match status" value="1"/>
</dbReference>
<dbReference type="InterPro" id="IPR028055">
    <property type="entry name" value="YidC/Oxa/ALB_C"/>
</dbReference>
<dbReference type="InterPro" id="IPR001708">
    <property type="entry name" value="YidC/ALB3/OXA1/COX18"/>
</dbReference>
<evidence type="ECO:0000256" key="5">
    <source>
        <dbReference type="ARBA" id="ARBA00023136"/>
    </source>
</evidence>
<feature type="transmembrane region" description="Helical" evidence="7">
    <location>
        <begin position="134"/>
        <end position="155"/>
    </location>
</feature>
<dbReference type="FunCoup" id="D5G976">
    <property type="interactions" value="55"/>
</dbReference>
<dbReference type="InParanoid" id="D5G976"/>
<dbReference type="GO" id="GO:0005743">
    <property type="term" value="C:mitochondrial inner membrane"/>
    <property type="evidence" value="ECO:0007669"/>
    <property type="project" value="TreeGrafter"/>
</dbReference>
<comment type="subcellular location">
    <subcellularLocation>
        <location evidence="1 6">Membrane</location>
        <topology evidence="1 6">Multi-pass membrane protein</topology>
    </subcellularLocation>
</comment>
<dbReference type="GO" id="GO:0033617">
    <property type="term" value="P:mitochondrial respiratory chain complex IV assembly"/>
    <property type="evidence" value="ECO:0007669"/>
    <property type="project" value="TreeGrafter"/>
</dbReference>
<protein>
    <submittedName>
        <fullName evidence="9">(Perigord truffle) hypothetical protein</fullName>
    </submittedName>
</protein>
<dbReference type="AlphaFoldDB" id="D5G976"/>
<dbReference type="CDD" id="cd20069">
    <property type="entry name" value="5TM_Oxa1-like"/>
    <property type="match status" value="1"/>
</dbReference>
<dbReference type="HOGENOM" id="CLU_029282_1_2_1"/>
<keyword evidence="4 7" id="KW-1133">Transmembrane helix</keyword>
<evidence type="ECO:0000256" key="4">
    <source>
        <dbReference type="ARBA" id="ARBA00022989"/>
    </source>
</evidence>
<dbReference type="GeneID" id="9184355"/>